<dbReference type="PROSITE" id="PS51762">
    <property type="entry name" value="GH16_2"/>
    <property type="match status" value="1"/>
</dbReference>
<feature type="chain" id="PRO_5008265760" description="endo-1,3(4)-beta-glucanase" evidence="6">
    <location>
        <begin position="21"/>
        <end position="357"/>
    </location>
</feature>
<dbReference type="AlphaFoldDB" id="A0A194UQQ7"/>
<organism evidence="8 9">
    <name type="scientific">Cytospora mali</name>
    <name type="common">Apple Valsa canker fungus</name>
    <name type="synonym">Valsa mali</name>
    <dbReference type="NCBI Taxonomy" id="578113"/>
    <lineage>
        <taxon>Eukaryota</taxon>
        <taxon>Fungi</taxon>
        <taxon>Dikarya</taxon>
        <taxon>Ascomycota</taxon>
        <taxon>Pezizomycotina</taxon>
        <taxon>Sordariomycetes</taxon>
        <taxon>Sordariomycetidae</taxon>
        <taxon>Diaporthales</taxon>
        <taxon>Cytosporaceae</taxon>
        <taxon>Cytospora</taxon>
    </lineage>
</organism>
<evidence type="ECO:0000313" key="8">
    <source>
        <dbReference type="EMBL" id="KUI54005.1"/>
    </source>
</evidence>
<feature type="domain" description="GH16" evidence="7">
    <location>
        <begin position="21"/>
        <end position="284"/>
    </location>
</feature>
<proteinExistence type="inferred from homology"/>
<keyword evidence="5" id="KW-0326">Glycosidase</keyword>
<feature type="signal peptide" evidence="6">
    <location>
        <begin position="1"/>
        <end position="20"/>
    </location>
</feature>
<gene>
    <name evidence="8" type="ORF">VP1G_01382</name>
</gene>
<dbReference type="EC" id="3.2.1.6" evidence="3"/>
<dbReference type="PANTHER" id="PTHR10963:SF24">
    <property type="entry name" value="GLYCOSIDASE C21B10.07-RELATED"/>
    <property type="match status" value="1"/>
</dbReference>
<dbReference type="Gene3D" id="2.60.120.200">
    <property type="match status" value="1"/>
</dbReference>
<name>A0A194UQQ7_CYTMA</name>
<evidence type="ECO:0000259" key="7">
    <source>
        <dbReference type="PROSITE" id="PS51762"/>
    </source>
</evidence>
<evidence type="ECO:0000256" key="3">
    <source>
        <dbReference type="ARBA" id="ARBA00012599"/>
    </source>
</evidence>
<evidence type="ECO:0000256" key="5">
    <source>
        <dbReference type="ARBA" id="ARBA00023295"/>
    </source>
</evidence>
<evidence type="ECO:0000256" key="4">
    <source>
        <dbReference type="ARBA" id="ARBA00022801"/>
    </source>
</evidence>
<sequence length="357" mass="37758">MPSFFNIACALLSAVQLAAAVTYTLQDNYDKTNFFDEFEFFSDADPTNGFVQYQDAASASSQGLAGYDQGGIYLGTDYKTMNPANGRASTRVYSKKTYNQMLMVADVVHMPVGCGTWPALWSYGPEWPNMGEIDIIEGVNSQRSNTITLHTSATCDMAQGKSIGSTKFSDTTDCSAGNGGTGCPQTTTSPNNFGTGLNAGGGGIYAMLWDSDAISVYHFPRNSTMANTLSSSSSTIDTSSLGIPLATFVGGSGCDISEKFSQHQITINTDFCGGWAGNSAVWDADSECAAKASTCEEYVANNPEAFVDAYWLFNSIKVYTASGSSTSATASGSAPLVSATASFDVYGKKRRGMPFMA</sequence>
<dbReference type="SUPFAM" id="SSF49899">
    <property type="entry name" value="Concanavalin A-like lectins/glucanases"/>
    <property type="match status" value="1"/>
</dbReference>
<keyword evidence="9" id="KW-1185">Reference proteome</keyword>
<comment type="similarity">
    <text evidence="2">Belongs to the glycosyl hydrolase 16 family.</text>
</comment>
<reference evidence="9" key="1">
    <citation type="submission" date="2014-12" db="EMBL/GenBank/DDBJ databases">
        <title>Genome Sequence of Valsa Canker Pathogens Uncovers a Specific Adaption of Colonization on Woody Bark.</title>
        <authorList>
            <person name="Yin Z."/>
            <person name="Liu H."/>
            <person name="Gao X."/>
            <person name="Li Z."/>
            <person name="Song N."/>
            <person name="Ke X."/>
            <person name="Dai Q."/>
            <person name="Wu Y."/>
            <person name="Sun Y."/>
            <person name="Xu J.-R."/>
            <person name="Kang Z.K."/>
            <person name="Wang L."/>
            <person name="Huang L."/>
        </authorList>
    </citation>
    <scope>NUCLEOTIDE SEQUENCE [LARGE SCALE GENOMIC DNA]</scope>
    <source>
        <strain evidence="9">SXYL134</strain>
    </source>
</reference>
<keyword evidence="6" id="KW-0732">Signal</keyword>
<dbReference type="InterPro" id="IPR050546">
    <property type="entry name" value="Glycosyl_Hydrlase_16"/>
</dbReference>
<evidence type="ECO:0000256" key="1">
    <source>
        <dbReference type="ARBA" id="ARBA00000124"/>
    </source>
</evidence>
<evidence type="ECO:0000256" key="6">
    <source>
        <dbReference type="SAM" id="SignalP"/>
    </source>
</evidence>
<dbReference type="OrthoDB" id="192832at2759"/>
<comment type="catalytic activity">
    <reaction evidence="1">
        <text>Endohydrolysis of (1-&gt;3)- or (1-&gt;4)-linkages in beta-D-glucans when the glucose residue whose reducing group is involved in the linkage to be hydrolyzed is itself substituted at C-3.</text>
        <dbReference type="EC" id="3.2.1.6"/>
    </reaction>
</comment>
<evidence type="ECO:0000313" key="9">
    <source>
        <dbReference type="Proteomes" id="UP000078576"/>
    </source>
</evidence>
<dbReference type="EMBL" id="KN714671">
    <property type="protein sequence ID" value="KUI54005.1"/>
    <property type="molecule type" value="Genomic_DNA"/>
</dbReference>
<dbReference type="PANTHER" id="PTHR10963">
    <property type="entry name" value="GLYCOSYL HYDROLASE-RELATED"/>
    <property type="match status" value="1"/>
</dbReference>
<dbReference type="STRING" id="694573.A0A194UQQ7"/>
<dbReference type="InterPro" id="IPR013320">
    <property type="entry name" value="ConA-like_dom_sf"/>
</dbReference>
<protein>
    <recommendedName>
        <fullName evidence="3">endo-1,3(4)-beta-glucanase</fullName>
        <ecNumber evidence="3">3.2.1.6</ecNumber>
    </recommendedName>
</protein>
<evidence type="ECO:0000256" key="2">
    <source>
        <dbReference type="ARBA" id="ARBA00006865"/>
    </source>
</evidence>
<dbReference type="Pfam" id="PF26113">
    <property type="entry name" value="GH16_XgeA"/>
    <property type="match status" value="1"/>
</dbReference>
<dbReference type="InterPro" id="IPR000757">
    <property type="entry name" value="Beta-glucanase-like"/>
</dbReference>
<dbReference type="GO" id="GO:0052861">
    <property type="term" value="F:endo-1,3(4)-beta-glucanase activity"/>
    <property type="evidence" value="ECO:0007669"/>
    <property type="project" value="UniProtKB-EC"/>
</dbReference>
<dbReference type="CDD" id="cd02181">
    <property type="entry name" value="GH16_fungal_Lam16A_glucanase"/>
    <property type="match status" value="1"/>
</dbReference>
<accession>A0A194UQQ7</accession>
<keyword evidence="4" id="KW-0378">Hydrolase</keyword>
<dbReference type="GO" id="GO:0009251">
    <property type="term" value="P:glucan catabolic process"/>
    <property type="evidence" value="ECO:0007669"/>
    <property type="project" value="TreeGrafter"/>
</dbReference>
<dbReference type="FunFam" id="2.60.120.200:FF:000114">
    <property type="entry name" value="Probable endo-1,3(4)-beta-glucanase NFIA_089530"/>
    <property type="match status" value="1"/>
</dbReference>
<dbReference type="Proteomes" id="UP000078576">
    <property type="component" value="Unassembled WGS sequence"/>
</dbReference>